<feature type="compositionally biased region" description="Polar residues" evidence="1">
    <location>
        <begin position="73"/>
        <end position="84"/>
    </location>
</feature>
<dbReference type="EMBL" id="JPOX01000001">
    <property type="protein sequence ID" value="KFX53277.1"/>
    <property type="molecule type" value="Genomic_DNA"/>
</dbReference>
<reference evidence="2" key="1">
    <citation type="journal article" date="2014" name="PLoS Genet.">
        <title>Signature Gene Expression Reveals Novel Clues to the Molecular Mechanisms of Dimorphic Transition in Penicillium marneffei.</title>
        <authorList>
            <person name="Yang E."/>
            <person name="Wang G."/>
            <person name="Cai J."/>
            <person name="Woo P.C."/>
            <person name="Lau S.K."/>
            <person name="Yuen K.-Y."/>
            <person name="Chow W.-N."/>
            <person name="Lin X."/>
        </authorList>
    </citation>
    <scope>NUCLEOTIDE SEQUENCE [LARGE SCALE GENOMIC DNA]</scope>
    <source>
        <strain evidence="2">PM1</strain>
    </source>
</reference>
<evidence type="ECO:0000313" key="2">
    <source>
        <dbReference type="EMBL" id="KFX53277.1"/>
    </source>
</evidence>
<organism evidence="2">
    <name type="scientific">Talaromyces marneffei PM1</name>
    <dbReference type="NCBI Taxonomy" id="1077442"/>
    <lineage>
        <taxon>Eukaryota</taxon>
        <taxon>Fungi</taxon>
        <taxon>Dikarya</taxon>
        <taxon>Ascomycota</taxon>
        <taxon>Pezizomycotina</taxon>
        <taxon>Eurotiomycetes</taxon>
        <taxon>Eurotiomycetidae</taxon>
        <taxon>Eurotiales</taxon>
        <taxon>Trichocomaceae</taxon>
        <taxon>Talaromyces</taxon>
        <taxon>Talaromyces sect. Talaromyces</taxon>
    </lineage>
</organism>
<proteinExistence type="predicted"/>
<dbReference type="AlphaFoldDB" id="A0A093VL44"/>
<feature type="compositionally biased region" description="Polar residues" evidence="1">
    <location>
        <begin position="107"/>
        <end position="117"/>
    </location>
</feature>
<dbReference type="HOGENOM" id="CLU_051875_0_1_1"/>
<feature type="compositionally biased region" description="Basic residues" evidence="1">
    <location>
        <begin position="291"/>
        <end position="304"/>
    </location>
</feature>
<feature type="compositionally biased region" description="Basic and acidic residues" evidence="1">
    <location>
        <begin position="118"/>
        <end position="130"/>
    </location>
</feature>
<comment type="caution">
    <text evidence="2">The sequence shown here is derived from an EMBL/GenBank/DDBJ whole genome shotgun (WGS) entry which is preliminary data.</text>
</comment>
<name>A0A093VL44_TALMA</name>
<evidence type="ECO:0000256" key="1">
    <source>
        <dbReference type="SAM" id="MobiDB-lite"/>
    </source>
</evidence>
<feature type="region of interest" description="Disordered" evidence="1">
    <location>
        <begin position="73"/>
        <end position="130"/>
    </location>
</feature>
<gene>
    <name evidence="2" type="ORF">GQ26_0011310</name>
</gene>
<protein>
    <submittedName>
        <fullName evidence="2">Venom factor</fullName>
    </submittedName>
</protein>
<feature type="region of interest" description="Disordered" evidence="1">
    <location>
        <begin position="276"/>
        <end position="334"/>
    </location>
</feature>
<sequence length="334" mass="38080">MFELPDAKRYASFDSDHHKAQILTGFIDRIRRDEIVSPSSSTRSSPEIIPSNNEEAHARLGQLLAFDISTPTSKTIETNDTQQKVNKDGNDDDEEEEFEFRLFSAPKPTTANSTAQPDSDKKEGRDEIKTQKLKIRLRSPTPVDIQPGDGRFIVPFRGWRYYFTKPGLMAISARNEEEKIQIETEELTRRKEYEDIAITGDEVLDWAKNMRTPGCHLPWRVFRLDRKYHRVPKSLLRETYNKMTKTPTGVEKKKSKPGKKRRIILRTRAAALAAEKAKAAETANMTEAEKRNKKNRERKIKRRQKEREKKAALAATATTADGVGAASMDGDSSD</sequence>
<dbReference type="InterPro" id="IPR018555">
    <property type="entry name" value="C630.06c-like"/>
</dbReference>
<dbReference type="Pfam" id="PF09428">
    <property type="entry name" value="DUF2011"/>
    <property type="match status" value="1"/>
</dbReference>
<accession>A0A093VL44</accession>